<reference evidence="1" key="1">
    <citation type="submission" date="2021-06" db="EMBL/GenBank/DDBJ databases">
        <authorList>
            <person name="Kallberg Y."/>
            <person name="Tangrot J."/>
            <person name="Rosling A."/>
        </authorList>
    </citation>
    <scope>NUCLEOTIDE SEQUENCE</scope>
    <source>
        <strain evidence="1">87-6 pot B 2015</strain>
    </source>
</reference>
<dbReference type="AlphaFoldDB" id="A0A9N9ISN5"/>
<organism evidence="1 2">
    <name type="scientific">Funneliformis mosseae</name>
    <name type="common">Endomycorrhizal fungus</name>
    <name type="synonym">Glomus mosseae</name>
    <dbReference type="NCBI Taxonomy" id="27381"/>
    <lineage>
        <taxon>Eukaryota</taxon>
        <taxon>Fungi</taxon>
        <taxon>Fungi incertae sedis</taxon>
        <taxon>Mucoromycota</taxon>
        <taxon>Glomeromycotina</taxon>
        <taxon>Glomeromycetes</taxon>
        <taxon>Glomerales</taxon>
        <taxon>Glomeraceae</taxon>
        <taxon>Funneliformis</taxon>
    </lineage>
</organism>
<name>A0A9N9ISN5_FUNMO</name>
<proteinExistence type="predicted"/>
<protein>
    <submittedName>
        <fullName evidence="1">15605_t:CDS:1</fullName>
    </submittedName>
</protein>
<dbReference type="Proteomes" id="UP000789375">
    <property type="component" value="Unassembled WGS sequence"/>
</dbReference>
<comment type="caution">
    <text evidence="1">The sequence shown here is derived from an EMBL/GenBank/DDBJ whole genome shotgun (WGS) entry which is preliminary data.</text>
</comment>
<sequence>TRASTRILTNLLSQQQASHKKSLTNLPLQAFTSHTTTLLSQLSTTASITKALFKESDNGFAKNLLLIDSEQTYEFLQNHKKRNKELISYSNIDAY</sequence>
<evidence type="ECO:0000313" key="2">
    <source>
        <dbReference type="Proteomes" id="UP000789375"/>
    </source>
</evidence>
<accession>A0A9N9ISN5</accession>
<dbReference type="EMBL" id="CAJVPP010023251">
    <property type="protein sequence ID" value="CAG8746891.1"/>
    <property type="molecule type" value="Genomic_DNA"/>
</dbReference>
<keyword evidence="2" id="KW-1185">Reference proteome</keyword>
<feature type="non-terminal residue" evidence="1">
    <location>
        <position position="95"/>
    </location>
</feature>
<evidence type="ECO:0000313" key="1">
    <source>
        <dbReference type="EMBL" id="CAG8746891.1"/>
    </source>
</evidence>
<gene>
    <name evidence="1" type="ORF">FMOSSE_LOCUS16434</name>
</gene>